<evidence type="ECO:0000313" key="4">
    <source>
        <dbReference type="Proteomes" id="UP000220158"/>
    </source>
</evidence>
<evidence type="ECO:0000256" key="2">
    <source>
        <dbReference type="SAM" id="MobiDB-lite"/>
    </source>
</evidence>
<keyword evidence="4" id="KW-1185">Reference proteome</keyword>
<feature type="region of interest" description="Disordered" evidence="2">
    <location>
        <begin position="153"/>
        <end position="184"/>
    </location>
</feature>
<feature type="region of interest" description="Disordered" evidence="2">
    <location>
        <begin position="1690"/>
        <end position="1717"/>
    </location>
</feature>
<organism evidence="3 4">
    <name type="scientific">Plasmodium relictum</name>
    <dbReference type="NCBI Taxonomy" id="85471"/>
    <lineage>
        <taxon>Eukaryota</taxon>
        <taxon>Sar</taxon>
        <taxon>Alveolata</taxon>
        <taxon>Apicomplexa</taxon>
        <taxon>Aconoidasida</taxon>
        <taxon>Haemosporida</taxon>
        <taxon>Plasmodiidae</taxon>
        <taxon>Plasmodium</taxon>
        <taxon>Plasmodium (Haemamoeba)</taxon>
    </lineage>
</organism>
<dbReference type="KEGG" id="prel:PRELSG_1410700"/>
<feature type="coiled-coil region" evidence="1">
    <location>
        <begin position="793"/>
        <end position="820"/>
    </location>
</feature>
<dbReference type="EMBL" id="LN835309">
    <property type="protein sequence ID" value="CRH02378.1"/>
    <property type="molecule type" value="Genomic_DNA"/>
</dbReference>
<accession>A0A1J1HEA0</accession>
<reference evidence="3 4" key="1">
    <citation type="submission" date="2015-04" db="EMBL/GenBank/DDBJ databases">
        <authorList>
            <consortium name="Pathogen Informatics"/>
        </authorList>
    </citation>
    <scope>NUCLEOTIDE SEQUENCE [LARGE SCALE GENOMIC DNA]</scope>
    <source>
        <strain evidence="3 4">SGS1</strain>
    </source>
</reference>
<dbReference type="OrthoDB" id="377686at2759"/>
<evidence type="ECO:0000313" key="3">
    <source>
        <dbReference type="EMBL" id="CRH02378.1"/>
    </source>
</evidence>
<gene>
    <name evidence="3" type="ORF">PRELSG_1410700</name>
</gene>
<feature type="compositionally biased region" description="Basic and acidic residues" evidence="2">
    <location>
        <begin position="1708"/>
        <end position="1717"/>
    </location>
</feature>
<feature type="compositionally biased region" description="Low complexity" evidence="2">
    <location>
        <begin position="1690"/>
        <end position="1707"/>
    </location>
</feature>
<feature type="compositionally biased region" description="Basic and acidic residues" evidence="2">
    <location>
        <begin position="1523"/>
        <end position="1536"/>
    </location>
</feature>
<feature type="region of interest" description="Disordered" evidence="2">
    <location>
        <begin position="71"/>
        <end position="90"/>
    </location>
</feature>
<dbReference type="RefSeq" id="XP_028534898.1">
    <property type="nucleotide sequence ID" value="XM_028679157.1"/>
</dbReference>
<dbReference type="GeneID" id="39738538"/>
<sequence>MSYSLRLHSSQKIQDVSITSGTTENVYAKEINDMNEIANSSSIIKDQYTDSNTFKKKKGKKKNFMKIFKKRKKKSKNLKDKDSNINDDSNYLLSNINNIDSKKYFLSFNELSRYGENPDENVDNQIESNSNNNYTKIEKNSIIKHINKEGENFDKSSTKSIHKKKKENKKKRNYKNNDNINEKYSGNISNDYNIDENYNFEPDEDLKKELEKIKTDIDKIKKKGNLKRIYDDLKYILLFQNEIIDALIDDIRKNKLKTKYDLFDNCTIKEDVNKMILNQITLDLLKFKYINTKLKELIICIYDTKKFNSLVRKIVYNKLDEMRKIVDKDGELTIAKSMLVFLYKQLKYCLEEEVQSYYNSVKNINDDIHNIKKNILNIISDSINDVCSLPDPSYIYNVNEEECSEIRKLKEKKLICPIYANDLNNFFSLYDNVYSEKNAKTINTGNFKNYCFKNSNRGNYENSNRCVLNNNENIKYNIPLRDIYKSYITNNNYQNECYPQSYNYENHLNTLNNPYIDEGVFNVNGGSCLNNNINHHLPLNIYAINKKVNHPYYYVCNLTKKKEDCEVKNHCCYDTSPFIDKIYANSSNNMNKNVSRVSNNNNILMCSEYNSLLNNEINKKNNATQFMNHESNYNNSRSNKYIKYDKSISNDNNNSIRIYKEMNCNNDALNNLWNNRNNKVHNEIYNGIHEENVHAIKKKEDINKGDGIIDIYDYNNKTCTKSGKTPDEMKCERREITDGKNMYTGFEIISSKEEMKKLENFLNDKWGSFKLFEKWIKDCSKWQWIDLKLQREQISSNIELEKLKEEKKKYLEKCINNRIKELWCGRMKGLMNLKLCGIEKKIVKNFSSNTINQNVTDVILELERNTMCFEDLFANFINKKMFNQKLDLLKKYNEHKDKNKHDKDNLTYDKEKIFLCSDSENMKYTHKKRGYVKSLIYNFNKKSQKNNKKYNLDLKKNSKLQDNKKIGHSIKTYISSTDNKSTEKNENNKNFKINHNYKEVEINKQKNRNDNSYIHGSIKGYDLMKNKKVHSLKDNFSLSKIEYIKKDSKNYDKKRDSDIQGDSSSSIVKTKSNITHEEQENSLECSKSVEKDKYEKKRKHGKSNMSTLKKFFNLKRKKKKKEKKKMENLLSESFLLDNKWNSSSANKDYLMGKKKDIVNSVNEKVKNSSNIIAYDKSHSLDKNKCDKERKGRIIEKGVNTHPYIQKEKEKKKLTVDLIKKEEYKTYSNSEMQNNRYLSDFNKLHKFATEKKENKISYSSNEINITKNNEINEDKLLLKRYSQGKNNKYFEKEKDLNISHYDLKNSFSFEGSQENASLSESLKNNKVNEKFNESITDALKKNEKKENYIFEFDVTNIKRKLSEENLSYDVNIDEKIKNIREEKSSITNSHISYSTNKEDNEYEKFSSLGFIKKRNKKNKLNKFFTNLSKFSFKSSKKIKKKKNYSDELILDSFTTASNVESDKKIYKEKLEKKNNNDDFNENTSMRILTNSDLSNKNSLGKKKVNNQVDKIYSYINKLKENKKSDNHIDTSHSDENLNNHNVYFPLNKKGEYEKKELEGRNGEETEVKNYKKHEHYEYTKEKKYDEEYENKKRDDKKELYEYNSYKHDDVMNNYEKKSIYDSYCSSSNKTSNLSDNDNKTRKKEKNTKIGHIIKNDNSGNDKNRYCSYGLNEKNINSSKLSPRFGYSLSNQNFSNNNGNSLNDSSNSDRYSENKCKKEKKKIEEIKENKDNYSTKFDSSANIIDKKEKKKKKKSVVSSFLSNDLRKNKSKYDIKEDVDSHKDMLLSNEIIKYKANDDNMYNNIYFEKTNDNLKDISKSFLSNKSSSTLLKKNQKIDENSSNSHEIIRLSSFKSRSDINTLCSDDQKVDVLSCENDSYYHNEETKKEDYSYYKYVQSILPFGILPRKGHSDSDSRMSGKVKTPENFS</sequence>
<name>A0A1J1HEA0_PLARL</name>
<feature type="compositionally biased region" description="Polar residues" evidence="2">
    <location>
        <begin position="1624"/>
        <end position="1634"/>
    </location>
</feature>
<feature type="region of interest" description="Disordered" evidence="2">
    <location>
        <begin position="1904"/>
        <end position="1925"/>
    </location>
</feature>
<feature type="region of interest" description="Disordered" evidence="2">
    <location>
        <begin position="1050"/>
        <end position="1107"/>
    </location>
</feature>
<evidence type="ECO:0000256" key="1">
    <source>
        <dbReference type="SAM" id="Coils"/>
    </source>
</evidence>
<dbReference type="VEuPathDB" id="PlasmoDB:PRELSG_1410700"/>
<proteinExistence type="predicted"/>
<protein>
    <submittedName>
        <fullName evidence="3">Uncharacterized protein</fullName>
    </submittedName>
</protein>
<dbReference type="Proteomes" id="UP000220158">
    <property type="component" value="Chromosome 14"/>
</dbReference>
<keyword evidence="1" id="KW-0175">Coiled coil</keyword>
<feature type="region of interest" description="Disordered" evidence="2">
    <location>
        <begin position="1523"/>
        <end position="1544"/>
    </location>
</feature>
<feature type="compositionally biased region" description="Basic residues" evidence="2">
    <location>
        <begin position="160"/>
        <end position="174"/>
    </location>
</feature>
<feature type="region of interest" description="Disordered" evidence="2">
    <location>
        <begin position="1624"/>
        <end position="1661"/>
    </location>
</feature>